<dbReference type="EMBL" id="VLLA01000044">
    <property type="protein sequence ID" value="TWI58286.1"/>
    <property type="molecule type" value="Genomic_DNA"/>
</dbReference>
<evidence type="ECO:0000256" key="1">
    <source>
        <dbReference type="ARBA" id="ARBA00006525"/>
    </source>
</evidence>
<feature type="domain" description="Smf/DprA SLOG" evidence="2">
    <location>
        <begin position="57"/>
        <end position="245"/>
    </location>
</feature>
<comment type="caution">
    <text evidence="3">The sequence shown here is derived from an EMBL/GenBank/DDBJ whole genome shotgun (WGS) entry which is preliminary data.</text>
</comment>
<name>A0A562QQD8_9BRAD</name>
<evidence type="ECO:0000313" key="4">
    <source>
        <dbReference type="Proteomes" id="UP000316291"/>
    </source>
</evidence>
<gene>
    <name evidence="3" type="ORF">IQ16_08192</name>
</gene>
<keyword evidence="4" id="KW-1185">Reference proteome</keyword>
<dbReference type="GO" id="GO:0009294">
    <property type="term" value="P:DNA-mediated transformation"/>
    <property type="evidence" value="ECO:0007669"/>
    <property type="project" value="InterPro"/>
</dbReference>
<protein>
    <submittedName>
        <fullName evidence="3">DNA processing protein</fullName>
    </submittedName>
</protein>
<evidence type="ECO:0000313" key="3">
    <source>
        <dbReference type="EMBL" id="TWI58286.1"/>
    </source>
</evidence>
<dbReference type="Gene3D" id="3.40.50.450">
    <property type="match status" value="1"/>
</dbReference>
<dbReference type="PANTHER" id="PTHR43022:SF1">
    <property type="entry name" value="PROTEIN SMF"/>
    <property type="match status" value="1"/>
</dbReference>
<dbReference type="InterPro" id="IPR003488">
    <property type="entry name" value="DprA"/>
</dbReference>
<comment type="similarity">
    <text evidence="1">Belongs to the DprA/Smf family.</text>
</comment>
<proteinExistence type="inferred from homology"/>
<dbReference type="SUPFAM" id="SSF102405">
    <property type="entry name" value="MCP/YpsA-like"/>
    <property type="match status" value="1"/>
</dbReference>
<accession>A0A562QQD8</accession>
<dbReference type="Proteomes" id="UP000316291">
    <property type="component" value="Unassembled WGS sequence"/>
</dbReference>
<dbReference type="InterPro" id="IPR057666">
    <property type="entry name" value="DrpA_SLOG"/>
</dbReference>
<dbReference type="AlphaFoldDB" id="A0A562QQD8"/>
<dbReference type="PANTHER" id="PTHR43022">
    <property type="entry name" value="PROTEIN SMF"/>
    <property type="match status" value="1"/>
</dbReference>
<evidence type="ECO:0000259" key="2">
    <source>
        <dbReference type="Pfam" id="PF02481"/>
    </source>
</evidence>
<organism evidence="3 4">
    <name type="scientific">Bradyrhizobium huanghuaihaiense</name>
    <dbReference type="NCBI Taxonomy" id="990078"/>
    <lineage>
        <taxon>Bacteria</taxon>
        <taxon>Pseudomonadati</taxon>
        <taxon>Pseudomonadota</taxon>
        <taxon>Alphaproteobacteria</taxon>
        <taxon>Hyphomicrobiales</taxon>
        <taxon>Nitrobacteraceae</taxon>
        <taxon>Bradyrhizobium</taxon>
    </lineage>
</organism>
<dbReference type="Pfam" id="PF02481">
    <property type="entry name" value="DNA_processg_A"/>
    <property type="match status" value="1"/>
</dbReference>
<sequence length="248" mass="26987">MLSTGMNRSSAPRRSGYVAPASRHQFPLPALLTRIGRGSLAEKQLDFLREGSSSREPSVFYAGDLDILDSPCVSIVGTREVSENGWKRASKLARQLAENHVTVVSGLAKGVDTAALSSAIESDGRVAAVIGTPLNKAYPAENAALQTVIYKHHLLLSPFEEGERVFRSNFPVRNRVMAAISDATVIIEASDTSGTLHQAAECLRLGRWLFIAKSVLDDPTLTWPARFLTDKKTVPLESVNDIMDRISK</sequence>
<reference evidence="3 4" key="1">
    <citation type="journal article" date="2015" name="Stand. Genomic Sci.">
        <title>Genomic Encyclopedia of Bacterial and Archaeal Type Strains, Phase III: the genomes of soil and plant-associated and newly described type strains.</title>
        <authorList>
            <person name="Whitman W.B."/>
            <person name="Woyke T."/>
            <person name="Klenk H.P."/>
            <person name="Zhou Y."/>
            <person name="Lilburn T.G."/>
            <person name="Beck B.J."/>
            <person name="De Vos P."/>
            <person name="Vandamme P."/>
            <person name="Eisen J.A."/>
            <person name="Garrity G."/>
            <person name="Hugenholtz P."/>
            <person name="Kyrpides N.C."/>
        </authorList>
    </citation>
    <scope>NUCLEOTIDE SEQUENCE [LARGE SCALE GENOMIC DNA]</scope>
    <source>
        <strain evidence="3 4">CGMCC 1.10948</strain>
    </source>
</reference>